<dbReference type="PANTHER" id="PTHR45744">
    <property type="entry name" value="TYROSINE AMINOTRANSFERASE"/>
    <property type="match status" value="1"/>
</dbReference>
<evidence type="ECO:0000313" key="2">
    <source>
        <dbReference type="Proteomes" id="UP000245207"/>
    </source>
</evidence>
<dbReference type="InterPro" id="IPR015422">
    <property type="entry name" value="PyrdxlP-dep_Trfase_small"/>
</dbReference>
<comment type="caution">
    <text evidence="1">The sequence shown here is derived from an EMBL/GenBank/DDBJ whole genome shotgun (WGS) entry which is preliminary data.</text>
</comment>
<gene>
    <name evidence="1" type="ORF">CTI12_AA196180</name>
</gene>
<accession>A0A2U1P418</accession>
<dbReference type="Proteomes" id="UP000245207">
    <property type="component" value="Unassembled WGS sequence"/>
</dbReference>
<organism evidence="1 2">
    <name type="scientific">Artemisia annua</name>
    <name type="common">Sweet wormwood</name>
    <dbReference type="NCBI Taxonomy" id="35608"/>
    <lineage>
        <taxon>Eukaryota</taxon>
        <taxon>Viridiplantae</taxon>
        <taxon>Streptophyta</taxon>
        <taxon>Embryophyta</taxon>
        <taxon>Tracheophyta</taxon>
        <taxon>Spermatophyta</taxon>
        <taxon>Magnoliopsida</taxon>
        <taxon>eudicotyledons</taxon>
        <taxon>Gunneridae</taxon>
        <taxon>Pentapetalae</taxon>
        <taxon>asterids</taxon>
        <taxon>campanulids</taxon>
        <taxon>Asterales</taxon>
        <taxon>Asteraceae</taxon>
        <taxon>Asteroideae</taxon>
        <taxon>Anthemideae</taxon>
        <taxon>Artemisiinae</taxon>
        <taxon>Artemisia</taxon>
    </lineage>
</organism>
<dbReference type="AlphaFoldDB" id="A0A2U1P418"/>
<keyword evidence="2" id="KW-1185">Reference proteome</keyword>
<dbReference type="PANTHER" id="PTHR45744:SF2">
    <property type="entry name" value="TYROSINE AMINOTRANSFERASE"/>
    <property type="match status" value="1"/>
</dbReference>
<proteinExistence type="predicted"/>
<name>A0A2U1P418_ARTAN</name>
<dbReference type="EMBL" id="PKPP01001715">
    <property type="protein sequence ID" value="PWA80515.1"/>
    <property type="molecule type" value="Genomic_DNA"/>
</dbReference>
<protein>
    <submittedName>
        <fullName evidence="1">Uncharacterized protein</fullName>
    </submittedName>
</protein>
<dbReference type="OrthoDB" id="7042322at2759"/>
<dbReference type="Gene3D" id="3.90.1150.10">
    <property type="entry name" value="Aspartate Aminotransferase, domain 1"/>
    <property type="match status" value="1"/>
</dbReference>
<dbReference type="STRING" id="35608.A0A2U1P418"/>
<sequence length="82" mass="9403">MEQVAVPRILKAAKDVFFTRTLSILKEASDLCFDKIKIYLVKLNVSLLKDISDDVDFCFKLAKEEMSDLRWVSKSGSVYLLL</sequence>
<reference evidence="1 2" key="1">
    <citation type="journal article" date="2018" name="Mol. Plant">
        <title>The genome of Artemisia annua provides insight into the evolution of Asteraceae family and artemisinin biosynthesis.</title>
        <authorList>
            <person name="Shen Q."/>
            <person name="Zhang L."/>
            <person name="Liao Z."/>
            <person name="Wang S."/>
            <person name="Yan T."/>
            <person name="Shi P."/>
            <person name="Liu M."/>
            <person name="Fu X."/>
            <person name="Pan Q."/>
            <person name="Wang Y."/>
            <person name="Lv Z."/>
            <person name="Lu X."/>
            <person name="Zhang F."/>
            <person name="Jiang W."/>
            <person name="Ma Y."/>
            <person name="Chen M."/>
            <person name="Hao X."/>
            <person name="Li L."/>
            <person name="Tang Y."/>
            <person name="Lv G."/>
            <person name="Zhou Y."/>
            <person name="Sun X."/>
            <person name="Brodelius P.E."/>
            <person name="Rose J.K.C."/>
            <person name="Tang K."/>
        </authorList>
    </citation>
    <scope>NUCLEOTIDE SEQUENCE [LARGE SCALE GENOMIC DNA]</scope>
    <source>
        <strain evidence="2">cv. Huhao1</strain>
        <tissue evidence="1">Leaf</tissue>
    </source>
</reference>
<dbReference type="GO" id="GO:0004838">
    <property type="term" value="F:L-tyrosine-2-oxoglutarate transaminase activity"/>
    <property type="evidence" value="ECO:0007669"/>
    <property type="project" value="TreeGrafter"/>
</dbReference>
<evidence type="ECO:0000313" key="1">
    <source>
        <dbReference type="EMBL" id="PWA80515.1"/>
    </source>
</evidence>
<dbReference type="GO" id="GO:0006572">
    <property type="term" value="P:L-tyrosine catabolic process"/>
    <property type="evidence" value="ECO:0007669"/>
    <property type="project" value="TreeGrafter"/>
</dbReference>